<organism evidence="3 4">
    <name type="scientific">Tenacibaculum todarodis</name>
    <dbReference type="NCBI Taxonomy" id="1850252"/>
    <lineage>
        <taxon>Bacteria</taxon>
        <taxon>Pseudomonadati</taxon>
        <taxon>Bacteroidota</taxon>
        <taxon>Flavobacteriia</taxon>
        <taxon>Flavobacteriales</taxon>
        <taxon>Flavobacteriaceae</taxon>
        <taxon>Tenacibaculum</taxon>
    </lineage>
</organism>
<dbReference type="InterPro" id="IPR008258">
    <property type="entry name" value="Transglycosylase_SLT_dom_1"/>
</dbReference>
<evidence type="ECO:0000313" key="3">
    <source>
        <dbReference type="EMBL" id="APG64328.1"/>
    </source>
</evidence>
<gene>
    <name evidence="3" type="ORF">LPB136_02610</name>
</gene>
<reference evidence="3 4" key="1">
    <citation type="submission" date="2016-11" db="EMBL/GenBank/DDBJ databases">
        <title>Tenacibaculum sp. LPB0136, isolated from marine environment.</title>
        <authorList>
            <person name="Kim E."/>
            <person name="Yi H."/>
        </authorList>
    </citation>
    <scope>NUCLEOTIDE SEQUENCE [LARGE SCALE GENOMIC DNA]</scope>
    <source>
        <strain evidence="3 4">LPB0136</strain>
    </source>
</reference>
<dbReference type="PANTHER" id="PTHR37423">
    <property type="entry name" value="SOLUBLE LYTIC MUREIN TRANSGLYCOSYLASE-RELATED"/>
    <property type="match status" value="1"/>
</dbReference>
<protein>
    <submittedName>
        <fullName evidence="3">Murein transglycosylase</fullName>
    </submittedName>
</protein>
<dbReference type="SUPFAM" id="SSF53955">
    <property type="entry name" value="Lysozyme-like"/>
    <property type="match status" value="1"/>
</dbReference>
<evidence type="ECO:0000259" key="2">
    <source>
        <dbReference type="Pfam" id="PF01464"/>
    </source>
</evidence>
<dbReference type="STRING" id="1850252.LPB136_02610"/>
<dbReference type="Pfam" id="PF01464">
    <property type="entry name" value="SLT"/>
    <property type="match status" value="1"/>
</dbReference>
<dbReference type="AlphaFoldDB" id="A0A1L3JGQ5"/>
<comment type="similarity">
    <text evidence="1">Belongs to the transglycosylase Slt family.</text>
</comment>
<proteinExistence type="inferred from homology"/>
<evidence type="ECO:0000313" key="4">
    <source>
        <dbReference type="Proteomes" id="UP000181898"/>
    </source>
</evidence>
<name>A0A1L3JGQ5_9FLAO</name>
<dbReference type="EMBL" id="CP018155">
    <property type="protein sequence ID" value="APG64328.1"/>
    <property type="molecule type" value="Genomic_DNA"/>
</dbReference>
<dbReference type="Gene3D" id="1.10.530.10">
    <property type="match status" value="1"/>
</dbReference>
<dbReference type="Proteomes" id="UP000181898">
    <property type="component" value="Chromosome"/>
</dbReference>
<dbReference type="RefSeq" id="WP_072554653.1">
    <property type="nucleotide sequence ID" value="NZ_CP018155.1"/>
</dbReference>
<dbReference type="InterPro" id="IPR023346">
    <property type="entry name" value="Lysozyme-like_dom_sf"/>
</dbReference>
<accession>A0A1L3JGQ5</accession>
<keyword evidence="4" id="KW-1185">Reference proteome</keyword>
<dbReference type="KEGG" id="ten:LPB136_02610"/>
<dbReference type="CDD" id="cd16894">
    <property type="entry name" value="MltD-like"/>
    <property type="match status" value="1"/>
</dbReference>
<evidence type="ECO:0000256" key="1">
    <source>
        <dbReference type="ARBA" id="ARBA00007734"/>
    </source>
</evidence>
<feature type="domain" description="Transglycosylase SLT" evidence="2">
    <location>
        <begin position="108"/>
        <end position="202"/>
    </location>
</feature>
<dbReference type="PANTHER" id="PTHR37423:SF2">
    <property type="entry name" value="MEMBRANE-BOUND LYTIC MUREIN TRANSGLYCOSYLASE C"/>
    <property type="match status" value="1"/>
</dbReference>
<sequence length="302" mass="34862">MNKSFRFLSIITISALAFLLLNVIGKDNIPFLKNVSEKYEIKAVKIPAYLELAGERVPTERADVREKMDRELLVNTYWQSNGLLVIKRANKIFPILEPLLVKYGLPDDFKYLAVAESALLVNNPSHARASGLWHFLPSTAREKRFKLEVNKNVDERYNIEKSTAAAAIYLKRAKEKFGSWTLAAASYNCGMGRVSERLRNQQVTTYYDALLPDETERYIYRILALKEVMSNPEKYGFVFDQEDLYQPEETYTVKVDTAITNIASFAKGFGITYKELKRHNPWLREGKLNNKSRKLYEIKIPQ</sequence>
<dbReference type="OrthoDB" id="9815002at2"/>